<organism evidence="1 2">
    <name type="scientific">Eumeta variegata</name>
    <name type="common">Bagworm moth</name>
    <name type="synonym">Eumeta japonica</name>
    <dbReference type="NCBI Taxonomy" id="151549"/>
    <lineage>
        <taxon>Eukaryota</taxon>
        <taxon>Metazoa</taxon>
        <taxon>Ecdysozoa</taxon>
        <taxon>Arthropoda</taxon>
        <taxon>Hexapoda</taxon>
        <taxon>Insecta</taxon>
        <taxon>Pterygota</taxon>
        <taxon>Neoptera</taxon>
        <taxon>Endopterygota</taxon>
        <taxon>Lepidoptera</taxon>
        <taxon>Glossata</taxon>
        <taxon>Ditrysia</taxon>
        <taxon>Tineoidea</taxon>
        <taxon>Psychidae</taxon>
        <taxon>Oiketicinae</taxon>
        <taxon>Eumeta</taxon>
    </lineage>
</organism>
<keyword evidence="2" id="KW-1185">Reference proteome</keyword>
<comment type="caution">
    <text evidence="1">The sequence shown here is derived from an EMBL/GenBank/DDBJ whole genome shotgun (WGS) entry which is preliminary data.</text>
</comment>
<reference evidence="1 2" key="1">
    <citation type="journal article" date="2019" name="Commun. Biol.">
        <title>The bagworm genome reveals a unique fibroin gene that provides high tensile strength.</title>
        <authorList>
            <person name="Kono N."/>
            <person name="Nakamura H."/>
            <person name="Ohtoshi R."/>
            <person name="Tomita M."/>
            <person name="Numata K."/>
            <person name="Arakawa K."/>
        </authorList>
    </citation>
    <scope>NUCLEOTIDE SEQUENCE [LARGE SCALE GENOMIC DNA]</scope>
</reference>
<dbReference type="AlphaFoldDB" id="A0A4C1WFP0"/>
<name>A0A4C1WFP0_EUMVA</name>
<evidence type="ECO:0000313" key="1">
    <source>
        <dbReference type="EMBL" id="GBP50178.1"/>
    </source>
</evidence>
<protein>
    <submittedName>
        <fullName evidence="1">Uncharacterized protein</fullName>
    </submittedName>
</protein>
<sequence>MRMTHYCHVPILLGLLPFNDHVYSSVRAHSPSPCKEASFQNLITRQVESQNDHANVGLGVTLKSVTLGNVTMSHRTRERPAECLASLPLNYDRSARAQH</sequence>
<dbReference type="EMBL" id="BGZK01000559">
    <property type="protein sequence ID" value="GBP50178.1"/>
    <property type="molecule type" value="Genomic_DNA"/>
</dbReference>
<accession>A0A4C1WFP0</accession>
<evidence type="ECO:0000313" key="2">
    <source>
        <dbReference type="Proteomes" id="UP000299102"/>
    </source>
</evidence>
<gene>
    <name evidence="1" type="ORF">EVAR_42859_1</name>
</gene>
<dbReference type="Proteomes" id="UP000299102">
    <property type="component" value="Unassembled WGS sequence"/>
</dbReference>
<proteinExistence type="predicted"/>